<dbReference type="EMBL" id="LAZR01069809">
    <property type="protein sequence ID" value="KKK46980.1"/>
    <property type="molecule type" value="Genomic_DNA"/>
</dbReference>
<proteinExistence type="predicted"/>
<feature type="non-terminal residue" evidence="1">
    <location>
        <position position="48"/>
    </location>
</feature>
<protein>
    <submittedName>
        <fullName evidence="1">Uncharacterized protein</fullName>
    </submittedName>
</protein>
<organism evidence="1">
    <name type="scientific">marine sediment metagenome</name>
    <dbReference type="NCBI Taxonomy" id="412755"/>
    <lineage>
        <taxon>unclassified sequences</taxon>
        <taxon>metagenomes</taxon>
        <taxon>ecological metagenomes</taxon>
    </lineage>
</organism>
<gene>
    <name evidence="1" type="ORF">LCGC14_3159830</name>
</gene>
<name>A0A0F8WFP0_9ZZZZ</name>
<sequence length="48" mass="5601">MAIREIRIPHSEIQNPSTITDVNKKAFKEAGLDIHKHDVREMHDDHAR</sequence>
<reference evidence="1" key="1">
    <citation type="journal article" date="2015" name="Nature">
        <title>Complex archaea that bridge the gap between prokaryotes and eukaryotes.</title>
        <authorList>
            <person name="Spang A."/>
            <person name="Saw J.H."/>
            <person name="Jorgensen S.L."/>
            <person name="Zaremba-Niedzwiedzka K."/>
            <person name="Martijn J."/>
            <person name="Lind A.E."/>
            <person name="van Eijk R."/>
            <person name="Schleper C."/>
            <person name="Guy L."/>
            <person name="Ettema T.J."/>
        </authorList>
    </citation>
    <scope>NUCLEOTIDE SEQUENCE</scope>
</reference>
<evidence type="ECO:0000313" key="1">
    <source>
        <dbReference type="EMBL" id="KKK46980.1"/>
    </source>
</evidence>
<comment type="caution">
    <text evidence="1">The sequence shown here is derived from an EMBL/GenBank/DDBJ whole genome shotgun (WGS) entry which is preliminary data.</text>
</comment>
<dbReference type="AlphaFoldDB" id="A0A0F8WFP0"/>
<accession>A0A0F8WFP0</accession>